<dbReference type="EMBL" id="KE503208">
    <property type="protein sequence ID" value="EPX70621.1"/>
    <property type="molecule type" value="Genomic_DNA"/>
</dbReference>
<dbReference type="GO" id="GO:0005634">
    <property type="term" value="C:nucleus"/>
    <property type="evidence" value="ECO:0007669"/>
    <property type="project" value="UniProtKB-SubCell"/>
</dbReference>
<name>S9PN16_SCHOY</name>
<dbReference type="Pfam" id="PF00385">
    <property type="entry name" value="Chromo"/>
    <property type="match status" value="1"/>
</dbReference>
<dbReference type="RefSeq" id="XP_013020631.1">
    <property type="nucleotide sequence ID" value="XM_013165177.1"/>
</dbReference>
<protein>
    <submittedName>
        <fullName evidence="5">Chromodomain protein Chp1</fullName>
    </submittedName>
</protein>
<dbReference type="PANTHER" id="PTHR22812">
    <property type="entry name" value="CHROMOBOX PROTEIN"/>
    <property type="match status" value="1"/>
</dbReference>
<dbReference type="OMA" id="MALKDWQ"/>
<comment type="subcellular location">
    <subcellularLocation>
        <location evidence="1">Nucleus</location>
    </subcellularLocation>
</comment>
<dbReference type="GO" id="GO:0140566">
    <property type="term" value="F:histone reader activity"/>
    <property type="evidence" value="ECO:0007669"/>
    <property type="project" value="InterPro"/>
</dbReference>
<dbReference type="GO" id="GO:0040029">
    <property type="term" value="P:epigenetic regulation of gene expression"/>
    <property type="evidence" value="ECO:0007669"/>
    <property type="project" value="UniProtKB-ARBA"/>
</dbReference>
<dbReference type="SMART" id="SM00298">
    <property type="entry name" value="CHROMO"/>
    <property type="match status" value="1"/>
</dbReference>
<dbReference type="InterPro" id="IPR051219">
    <property type="entry name" value="Heterochromatin_chromo-domain"/>
</dbReference>
<dbReference type="InterPro" id="IPR012677">
    <property type="entry name" value="Nucleotide-bd_a/b_plait_sf"/>
</dbReference>
<evidence type="ECO:0000313" key="6">
    <source>
        <dbReference type="Proteomes" id="UP000016088"/>
    </source>
</evidence>
<feature type="region of interest" description="Disordered" evidence="3">
    <location>
        <begin position="360"/>
        <end position="388"/>
    </location>
</feature>
<dbReference type="InterPro" id="IPR049937">
    <property type="entry name" value="CD_Chp1-like"/>
</dbReference>
<dbReference type="GO" id="GO:0042393">
    <property type="term" value="F:histone binding"/>
    <property type="evidence" value="ECO:0007669"/>
    <property type="project" value="InterPro"/>
</dbReference>
<feature type="domain" description="Chromo" evidence="4">
    <location>
        <begin position="22"/>
        <end position="74"/>
    </location>
</feature>
<dbReference type="AlphaFoldDB" id="S9PN16"/>
<organism evidence="5 6">
    <name type="scientific">Schizosaccharomyces octosporus (strain yFS286)</name>
    <name type="common">Fission yeast</name>
    <name type="synonym">Octosporomyces octosporus</name>
    <dbReference type="NCBI Taxonomy" id="483514"/>
    <lineage>
        <taxon>Eukaryota</taxon>
        <taxon>Fungi</taxon>
        <taxon>Dikarya</taxon>
        <taxon>Ascomycota</taxon>
        <taxon>Taphrinomycotina</taxon>
        <taxon>Schizosaccharomycetes</taxon>
        <taxon>Schizosaccharomycetales</taxon>
        <taxon>Schizosaccharomycetaceae</taxon>
        <taxon>Schizosaccharomyces</taxon>
    </lineage>
</organism>
<dbReference type="InterPro" id="IPR016197">
    <property type="entry name" value="Chromo-like_dom_sf"/>
</dbReference>
<dbReference type="SUPFAM" id="SSF54160">
    <property type="entry name" value="Chromo domain-like"/>
    <property type="match status" value="1"/>
</dbReference>
<dbReference type="Proteomes" id="UP000016088">
    <property type="component" value="Unassembled WGS sequence"/>
</dbReference>
<sequence length="400" mass="45312">MANSKNSTKRSKIKRKVQLDVYEVERILADRVNKSGKNEYYIKWVGYDSHDNTWEPEENLTGASMALKDWQKKKGLIAAGLLKPYEFEEDKPTNVGHKENEEVYSLDINFDASESLTKAATKSKVKPKTKSEAGSKSSYTEIPKKRTIKRKSSPDTSYMESENSQVTDRSSIEKKQRCTNGDRTETLSDPPPFSHIEIAESHTDKHYSQDMFSNPTSIGSIYGVPDRKNTTFNDDLLPDYLERKPTLTSISRTDKTDPCVNSNTIIISDITKSTAEKDIVSYFAYIPSNLDVRVYRDHSSASDIAYVKFDSADYAKIAYGKGHPNWRIALVEEDVYNIPSDTASSTKRVHKENFKKNLKPKQIKSASQVKPKNDTKGPGSGWTTVNNVWQELPNRNIHAE</sequence>
<dbReference type="InterPro" id="IPR035979">
    <property type="entry name" value="RBD_domain_sf"/>
</dbReference>
<dbReference type="PROSITE" id="PS00598">
    <property type="entry name" value="CHROMO_1"/>
    <property type="match status" value="1"/>
</dbReference>
<dbReference type="InterPro" id="IPR000953">
    <property type="entry name" value="Chromo/chromo_shadow_dom"/>
</dbReference>
<keyword evidence="2" id="KW-0539">Nucleus</keyword>
<feature type="compositionally biased region" description="Basic and acidic residues" evidence="3">
    <location>
        <begin position="170"/>
        <end position="186"/>
    </location>
</feature>
<proteinExistence type="predicted"/>
<evidence type="ECO:0000313" key="5">
    <source>
        <dbReference type="EMBL" id="EPX70621.1"/>
    </source>
</evidence>
<evidence type="ECO:0000256" key="2">
    <source>
        <dbReference type="ARBA" id="ARBA00023242"/>
    </source>
</evidence>
<dbReference type="InterPro" id="IPR023779">
    <property type="entry name" value="Chromodomain_CS"/>
</dbReference>
<dbReference type="CDD" id="cd18636">
    <property type="entry name" value="CD_Chp1_like"/>
    <property type="match status" value="1"/>
</dbReference>
<reference evidence="5 6" key="1">
    <citation type="journal article" date="2011" name="Science">
        <title>Comparative functional genomics of the fission yeasts.</title>
        <authorList>
            <person name="Rhind N."/>
            <person name="Chen Z."/>
            <person name="Yassour M."/>
            <person name="Thompson D.A."/>
            <person name="Haas B.J."/>
            <person name="Habib N."/>
            <person name="Wapinski I."/>
            <person name="Roy S."/>
            <person name="Lin M.F."/>
            <person name="Heiman D.I."/>
            <person name="Young S.K."/>
            <person name="Furuya K."/>
            <person name="Guo Y."/>
            <person name="Pidoux A."/>
            <person name="Chen H.M."/>
            <person name="Robbertse B."/>
            <person name="Goldberg J.M."/>
            <person name="Aoki K."/>
            <person name="Bayne E.H."/>
            <person name="Berlin A.M."/>
            <person name="Desjardins C.A."/>
            <person name="Dobbs E."/>
            <person name="Dukaj L."/>
            <person name="Fan L."/>
            <person name="FitzGerald M.G."/>
            <person name="French C."/>
            <person name="Gujja S."/>
            <person name="Hansen K."/>
            <person name="Keifenheim D."/>
            <person name="Levin J.Z."/>
            <person name="Mosher R.A."/>
            <person name="Mueller C.A."/>
            <person name="Pfiffner J."/>
            <person name="Priest M."/>
            <person name="Russ C."/>
            <person name="Smialowska A."/>
            <person name="Swoboda P."/>
            <person name="Sykes S.M."/>
            <person name="Vaughn M."/>
            <person name="Vengrova S."/>
            <person name="Yoder R."/>
            <person name="Zeng Q."/>
            <person name="Allshire R."/>
            <person name="Baulcombe D."/>
            <person name="Birren B.W."/>
            <person name="Brown W."/>
            <person name="Ekwall K."/>
            <person name="Kellis M."/>
            <person name="Leatherwood J."/>
            <person name="Levin H."/>
            <person name="Margalit H."/>
            <person name="Martienssen R."/>
            <person name="Nieduszynski C.A."/>
            <person name="Spatafora J.W."/>
            <person name="Friedman N."/>
            <person name="Dalgaard J.Z."/>
            <person name="Baumann P."/>
            <person name="Niki H."/>
            <person name="Regev A."/>
            <person name="Nusbaum C."/>
        </authorList>
    </citation>
    <scope>NUCLEOTIDE SEQUENCE [LARGE SCALE GENOMIC DNA]</scope>
    <source>
        <strain evidence="6">yFS286</strain>
    </source>
</reference>
<dbReference type="PRINTS" id="PR00504">
    <property type="entry name" value="CHROMODOMAIN"/>
</dbReference>
<dbReference type="PROSITE" id="PS50013">
    <property type="entry name" value="CHROMO_2"/>
    <property type="match status" value="1"/>
</dbReference>
<feature type="region of interest" description="Disordered" evidence="3">
    <location>
        <begin position="118"/>
        <end position="195"/>
    </location>
</feature>
<evidence type="ECO:0000256" key="3">
    <source>
        <dbReference type="SAM" id="MobiDB-lite"/>
    </source>
</evidence>
<dbReference type="InterPro" id="IPR017984">
    <property type="entry name" value="Chromo_dom_subgr"/>
</dbReference>
<dbReference type="GO" id="GO:0003676">
    <property type="term" value="F:nucleic acid binding"/>
    <property type="evidence" value="ECO:0007669"/>
    <property type="project" value="InterPro"/>
</dbReference>
<dbReference type="OrthoDB" id="433924at2759"/>
<dbReference type="Gene3D" id="2.40.50.40">
    <property type="match status" value="1"/>
</dbReference>
<dbReference type="Gene3D" id="3.30.70.330">
    <property type="match status" value="1"/>
</dbReference>
<dbReference type="CDD" id="cd00590">
    <property type="entry name" value="RRM_SF"/>
    <property type="match status" value="1"/>
</dbReference>
<gene>
    <name evidence="5" type="ORF">SOCG_04335</name>
</gene>
<dbReference type="HOGENOM" id="CLU_592052_0_0_1"/>
<dbReference type="eggNOG" id="KOG1911">
    <property type="taxonomic scope" value="Eukaryota"/>
</dbReference>
<dbReference type="VEuPathDB" id="FungiDB:SOCG_04335"/>
<feature type="compositionally biased region" description="Polar residues" evidence="3">
    <location>
        <begin position="154"/>
        <end position="169"/>
    </location>
</feature>
<evidence type="ECO:0000259" key="4">
    <source>
        <dbReference type="PROSITE" id="PS50013"/>
    </source>
</evidence>
<dbReference type="SUPFAM" id="SSF54928">
    <property type="entry name" value="RNA-binding domain, RBD"/>
    <property type="match status" value="1"/>
</dbReference>
<dbReference type="GeneID" id="25033299"/>
<dbReference type="InterPro" id="IPR023780">
    <property type="entry name" value="Chromo_domain"/>
</dbReference>
<accession>S9PN16</accession>
<evidence type="ECO:0000256" key="1">
    <source>
        <dbReference type="ARBA" id="ARBA00004123"/>
    </source>
</evidence>
<keyword evidence="6" id="KW-1185">Reference proteome</keyword>